<evidence type="ECO:0000313" key="2">
    <source>
        <dbReference type="Proteomes" id="UP000197277"/>
    </source>
</evidence>
<reference evidence="1 2" key="1">
    <citation type="submission" date="2017-06" db="EMBL/GenBank/DDBJ databases">
        <title>Hymenobacter amundsenii sp. nov. isolated from regoliths in Antarctica.</title>
        <authorList>
            <person name="Sedlacek I."/>
            <person name="Kralova S."/>
            <person name="Pantucek R."/>
            <person name="Svec P."/>
            <person name="Holochova P."/>
            <person name="Stankova E."/>
            <person name="Vrbovska V."/>
            <person name="Busse H.-J."/>
        </authorList>
    </citation>
    <scope>NUCLEOTIDE SEQUENCE [LARGE SCALE GENOMIC DNA]</scope>
    <source>
        <strain evidence="1 2">CCM 8682</strain>
    </source>
</reference>
<evidence type="ECO:0008006" key="3">
    <source>
        <dbReference type="Google" id="ProtNLM"/>
    </source>
</evidence>
<dbReference type="Proteomes" id="UP000197277">
    <property type="component" value="Unassembled WGS sequence"/>
</dbReference>
<protein>
    <recommendedName>
        <fullName evidence="3">Antitoxin VbhA domain-containing protein</fullName>
    </recommendedName>
</protein>
<dbReference type="EMBL" id="NIRR01000104">
    <property type="protein sequence ID" value="OWP61309.1"/>
    <property type="molecule type" value="Genomic_DNA"/>
</dbReference>
<dbReference type="AlphaFoldDB" id="A0A246FI61"/>
<proteinExistence type="predicted"/>
<gene>
    <name evidence="1" type="ORF">CDA63_20120</name>
</gene>
<name>A0A246FI61_9BACT</name>
<keyword evidence="2" id="KW-1185">Reference proteome</keyword>
<comment type="caution">
    <text evidence="1">The sequence shown here is derived from an EMBL/GenBank/DDBJ whole genome shotgun (WGS) entry which is preliminary data.</text>
</comment>
<evidence type="ECO:0000313" key="1">
    <source>
        <dbReference type="EMBL" id="OWP61309.1"/>
    </source>
</evidence>
<accession>A0A246FI61</accession>
<organism evidence="1 2">
    <name type="scientific">Hymenobacter amundsenii</name>
    <dbReference type="NCBI Taxonomy" id="2006685"/>
    <lineage>
        <taxon>Bacteria</taxon>
        <taxon>Pseudomonadati</taxon>
        <taxon>Bacteroidota</taxon>
        <taxon>Cytophagia</taxon>
        <taxon>Cytophagales</taxon>
        <taxon>Hymenobacteraceae</taxon>
        <taxon>Hymenobacter</taxon>
    </lineage>
</organism>
<sequence length="75" mass="8383">MNFGPAEQTHHQRQEIADRAMAITLEEERHAKAELLALYDQYVAGEVDLYAISIHVGEQTRQRLLGLINAGPAGR</sequence>